<proteinExistence type="predicted"/>
<name>A0ABW1JI97_9ACTN</name>
<dbReference type="CDD" id="cd04647">
    <property type="entry name" value="LbH_MAT_like"/>
    <property type="match status" value="1"/>
</dbReference>
<accession>A0ABW1JI97</accession>
<dbReference type="InterPro" id="IPR050179">
    <property type="entry name" value="Trans_hexapeptide_repeat"/>
</dbReference>
<dbReference type="GO" id="GO:0016746">
    <property type="term" value="F:acyltransferase activity"/>
    <property type="evidence" value="ECO:0007669"/>
    <property type="project" value="UniProtKB-KW"/>
</dbReference>
<sequence length="232" mass="25667">MVRLRDGRDPRQARYLTSDTVRWVMRHKAFTPWYLVRYWRLLLLRVRQPHVVTRGMVFLGRRVELHARPGYGRLVLGEWVHLGDGNVLRAHEGTLSIGDKCVLGRDNTINCYLDVELGAATLVADWVYVCDFDHVTEDVNVPIKDQGIVKSPVRIGPGAWIGVKASVLRGTTLGAGCVVAAHAVARGEYPAGSVVAGIPGRVVRDRQAAYDAGRDKREALADMARKHRAAGA</sequence>
<keyword evidence="1" id="KW-0808">Transferase</keyword>
<protein>
    <submittedName>
        <fullName evidence="1">Acyltransferase</fullName>
        <ecNumber evidence="1">2.3.1.-</ecNumber>
    </submittedName>
</protein>
<keyword evidence="2" id="KW-1185">Reference proteome</keyword>
<dbReference type="Pfam" id="PF00132">
    <property type="entry name" value="Hexapep"/>
    <property type="match status" value="1"/>
</dbReference>
<dbReference type="InterPro" id="IPR001451">
    <property type="entry name" value="Hexapep"/>
</dbReference>
<dbReference type="SUPFAM" id="SSF51161">
    <property type="entry name" value="Trimeric LpxA-like enzymes"/>
    <property type="match status" value="1"/>
</dbReference>
<evidence type="ECO:0000313" key="1">
    <source>
        <dbReference type="EMBL" id="MFC6008775.1"/>
    </source>
</evidence>
<dbReference type="EMBL" id="JBHSRD010000006">
    <property type="protein sequence ID" value="MFC6008775.1"/>
    <property type="molecule type" value="Genomic_DNA"/>
</dbReference>
<dbReference type="RefSeq" id="WP_378227119.1">
    <property type="nucleotide sequence ID" value="NZ_BAABFP010000002.1"/>
</dbReference>
<evidence type="ECO:0000313" key="2">
    <source>
        <dbReference type="Proteomes" id="UP001596189"/>
    </source>
</evidence>
<dbReference type="PANTHER" id="PTHR43300">
    <property type="entry name" value="ACETYLTRANSFERASE"/>
    <property type="match status" value="1"/>
</dbReference>
<comment type="caution">
    <text evidence="1">The sequence shown here is derived from an EMBL/GenBank/DDBJ whole genome shotgun (WGS) entry which is preliminary data.</text>
</comment>
<dbReference type="Proteomes" id="UP001596189">
    <property type="component" value="Unassembled WGS sequence"/>
</dbReference>
<organism evidence="1 2">
    <name type="scientific">Angustibacter luteus</name>
    <dbReference type="NCBI Taxonomy" id="658456"/>
    <lineage>
        <taxon>Bacteria</taxon>
        <taxon>Bacillati</taxon>
        <taxon>Actinomycetota</taxon>
        <taxon>Actinomycetes</taxon>
        <taxon>Kineosporiales</taxon>
        <taxon>Kineosporiaceae</taxon>
    </lineage>
</organism>
<reference evidence="2" key="1">
    <citation type="journal article" date="2019" name="Int. J. Syst. Evol. Microbiol.">
        <title>The Global Catalogue of Microorganisms (GCM) 10K type strain sequencing project: providing services to taxonomists for standard genome sequencing and annotation.</title>
        <authorList>
            <consortium name="The Broad Institute Genomics Platform"/>
            <consortium name="The Broad Institute Genome Sequencing Center for Infectious Disease"/>
            <person name="Wu L."/>
            <person name="Ma J."/>
        </authorList>
    </citation>
    <scope>NUCLEOTIDE SEQUENCE [LARGE SCALE GENOMIC DNA]</scope>
    <source>
        <strain evidence="2">KACC 14249</strain>
    </source>
</reference>
<dbReference type="EC" id="2.3.1.-" evidence="1"/>
<gene>
    <name evidence="1" type="ORF">ACFQDO_16705</name>
</gene>
<keyword evidence="1" id="KW-0012">Acyltransferase</keyword>
<dbReference type="PANTHER" id="PTHR43300:SF11">
    <property type="entry name" value="ACETYLTRANSFERASE RV3034C-RELATED"/>
    <property type="match status" value="1"/>
</dbReference>
<dbReference type="Gene3D" id="2.160.10.10">
    <property type="entry name" value="Hexapeptide repeat proteins"/>
    <property type="match status" value="1"/>
</dbReference>
<dbReference type="InterPro" id="IPR011004">
    <property type="entry name" value="Trimer_LpxA-like_sf"/>
</dbReference>